<dbReference type="AlphaFoldDB" id="X1CA02"/>
<name>X1CA02_9ZZZZ</name>
<dbReference type="EMBL" id="BART01013793">
    <property type="protein sequence ID" value="GAG81186.1"/>
    <property type="molecule type" value="Genomic_DNA"/>
</dbReference>
<reference evidence="1" key="1">
    <citation type="journal article" date="2014" name="Front. Microbiol.">
        <title>High frequency of phylogenetically diverse reductive dehalogenase-homologous genes in deep subseafloor sedimentary metagenomes.</title>
        <authorList>
            <person name="Kawai M."/>
            <person name="Futagami T."/>
            <person name="Toyoda A."/>
            <person name="Takaki Y."/>
            <person name="Nishi S."/>
            <person name="Hori S."/>
            <person name="Arai W."/>
            <person name="Tsubouchi T."/>
            <person name="Morono Y."/>
            <person name="Uchiyama I."/>
            <person name="Ito T."/>
            <person name="Fujiyama A."/>
            <person name="Inagaki F."/>
            <person name="Takami H."/>
        </authorList>
    </citation>
    <scope>NUCLEOTIDE SEQUENCE</scope>
    <source>
        <strain evidence="1">Expedition CK06-06</strain>
    </source>
</reference>
<evidence type="ECO:0000313" key="1">
    <source>
        <dbReference type="EMBL" id="GAG81186.1"/>
    </source>
</evidence>
<sequence length="69" mass="7065">MRDRSNGIDGAIFSSNIPITSVILMQAFVPAPGGLGVFPVKSFMPGSVDRPGPGHRDIPGIDLGVMGGS</sequence>
<comment type="caution">
    <text evidence="1">The sequence shown here is derived from an EMBL/GenBank/DDBJ whole genome shotgun (WGS) entry which is preliminary data.</text>
</comment>
<proteinExistence type="predicted"/>
<gene>
    <name evidence="1" type="ORF">S01H4_27973</name>
</gene>
<protein>
    <submittedName>
        <fullName evidence="1">Uncharacterized protein</fullName>
    </submittedName>
</protein>
<organism evidence="1">
    <name type="scientific">marine sediment metagenome</name>
    <dbReference type="NCBI Taxonomy" id="412755"/>
    <lineage>
        <taxon>unclassified sequences</taxon>
        <taxon>metagenomes</taxon>
        <taxon>ecological metagenomes</taxon>
    </lineage>
</organism>
<accession>X1CA02</accession>